<dbReference type="Proteomes" id="UP000027601">
    <property type="component" value="Unassembled WGS sequence"/>
</dbReference>
<dbReference type="InterPro" id="IPR033788">
    <property type="entry name" value="VbhA-like"/>
</dbReference>
<accession>A0A069D5U7</accession>
<organism evidence="1 2">
    <name type="scientific">Bacteroides graminisolvens DSM 19988 = JCM 15093</name>
    <dbReference type="NCBI Taxonomy" id="1121097"/>
    <lineage>
        <taxon>Bacteria</taxon>
        <taxon>Pseudomonadati</taxon>
        <taxon>Bacteroidota</taxon>
        <taxon>Bacteroidia</taxon>
        <taxon>Bacteroidales</taxon>
        <taxon>Bacteroidaceae</taxon>
        <taxon>Bacteroides</taxon>
    </lineage>
</organism>
<protein>
    <submittedName>
        <fullName evidence="1">Uncharacterized protein</fullName>
    </submittedName>
</protein>
<proteinExistence type="predicted"/>
<reference evidence="1 2" key="1">
    <citation type="journal article" date="2015" name="Microbes Environ.">
        <title>Distribution and evolution of nitrogen fixation genes in the phylum bacteroidetes.</title>
        <authorList>
            <person name="Inoue J."/>
            <person name="Oshima K."/>
            <person name="Suda W."/>
            <person name="Sakamoto M."/>
            <person name="Iino T."/>
            <person name="Noda S."/>
            <person name="Hongoh Y."/>
            <person name="Hattori M."/>
            <person name="Ohkuma M."/>
        </authorList>
    </citation>
    <scope>NUCLEOTIDE SEQUENCE [LARGE SCALE GENOMIC DNA]</scope>
    <source>
        <strain evidence="1 2">JCM 15093</strain>
    </source>
</reference>
<sequence length="224" mass="26326">MISIIVIFGQDAVKYHEWTGQVPLDKFLSLNGGVVSEVKFNTQEEYSAYLQALADYDSWPSYATIEKEIVIEKCPHCEDWESFFADRDSKVYCPDCGSLIIPAKQRNDKIAPVKLQFQTTGNTEWRNFPEVPTVENYTTDFPSEFMHGYHSSDYVAWEDDMRRFVDGEITLEEFKEYGHEFNTQWQAEEEMKRLRQIILNETMEDFFVDFVAVKIKFRQVQTTL</sequence>
<dbReference type="eggNOG" id="ENOG5031AAU">
    <property type="taxonomic scope" value="Bacteria"/>
</dbReference>
<dbReference type="STRING" id="1121097.GCA_000428125_01522"/>
<name>A0A069D5U7_9BACE</name>
<gene>
    <name evidence="1" type="ORF">JCM15093_3071</name>
</gene>
<dbReference type="RefSeq" id="WP_024997376.1">
    <property type="nucleotide sequence ID" value="NZ_ATZI01000004.1"/>
</dbReference>
<comment type="caution">
    <text evidence="1">The sequence shown here is derived from an EMBL/GenBank/DDBJ whole genome shotgun (WGS) entry which is preliminary data.</text>
</comment>
<keyword evidence="2" id="KW-1185">Reference proteome</keyword>
<dbReference type="OrthoDB" id="1043037at2"/>
<evidence type="ECO:0000313" key="1">
    <source>
        <dbReference type="EMBL" id="GAK37792.1"/>
    </source>
</evidence>
<dbReference type="EMBL" id="BAJS01000029">
    <property type="protein sequence ID" value="GAK37792.1"/>
    <property type="molecule type" value="Genomic_DNA"/>
</dbReference>
<dbReference type="CDD" id="cd11586">
    <property type="entry name" value="VbhA_like"/>
    <property type="match status" value="1"/>
</dbReference>
<evidence type="ECO:0000313" key="2">
    <source>
        <dbReference type="Proteomes" id="UP000027601"/>
    </source>
</evidence>
<dbReference type="AlphaFoldDB" id="A0A069D5U7"/>